<dbReference type="KEGG" id="ssm:Spirs_2930"/>
<protein>
    <submittedName>
        <fullName evidence="1">Methyltransferase type 12</fullName>
    </submittedName>
</protein>
<dbReference type="GO" id="GO:0032259">
    <property type="term" value="P:methylation"/>
    <property type="evidence" value="ECO:0007669"/>
    <property type="project" value="UniProtKB-KW"/>
</dbReference>
<dbReference type="InterPro" id="IPR029063">
    <property type="entry name" value="SAM-dependent_MTases_sf"/>
</dbReference>
<dbReference type="STRING" id="573413.Spirs_2930"/>
<accession>E1R3R2</accession>
<dbReference type="SUPFAM" id="SSF53335">
    <property type="entry name" value="S-adenosyl-L-methionine-dependent methyltransferases"/>
    <property type="match status" value="1"/>
</dbReference>
<keyword evidence="1" id="KW-0489">Methyltransferase</keyword>
<keyword evidence="2" id="KW-1185">Reference proteome</keyword>
<proteinExistence type="predicted"/>
<dbReference type="PANTHER" id="PTHR43861">
    <property type="entry name" value="TRANS-ACONITATE 2-METHYLTRANSFERASE-RELATED"/>
    <property type="match status" value="1"/>
</dbReference>
<dbReference type="Gene3D" id="3.40.50.2000">
    <property type="entry name" value="Glycogen Phosphorylase B"/>
    <property type="match status" value="1"/>
</dbReference>
<dbReference type="Proteomes" id="UP000002318">
    <property type="component" value="Chromosome"/>
</dbReference>
<dbReference type="eggNOG" id="COG2227">
    <property type="taxonomic scope" value="Bacteria"/>
</dbReference>
<dbReference type="RefSeq" id="WP_013255492.1">
    <property type="nucleotide sequence ID" value="NC_014364.1"/>
</dbReference>
<dbReference type="EMBL" id="CP002116">
    <property type="protein sequence ID" value="ADK82033.1"/>
    <property type="molecule type" value="Genomic_DNA"/>
</dbReference>
<dbReference type="Gene3D" id="3.40.50.150">
    <property type="entry name" value="Vaccinia Virus protein VP39"/>
    <property type="match status" value="1"/>
</dbReference>
<organism evidence="1 2">
    <name type="scientific">Sediminispirochaeta smaragdinae (strain DSM 11293 / JCM 15392 / SEBR 4228)</name>
    <name type="common">Spirochaeta smaragdinae</name>
    <dbReference type="NCBI Taxonomy" id="573413"/>
    <lineage>
        <taxon>Bacteria</taxon>
        <taxon>Pseudomonadati</taxon>
        <taxon>Spirochaetota</taxon>
        <taxon>Spirochaetia</taxon>
        <taxon>Spirochaetales</taxon>
        <taxon>Spirochaetaceae</taxon>
        <taxon>Sediminispirochaeta</taxon>
    </lineage>
</organism>
<dbReference type="PANTHER" id="PTHR43861:SF6">
    <property type="entry name" value="METHYLTRANSFERASE TYPE 11"/>
    <property type="match status" value="1"/>
</dbReference>
<dbReference type="HOGENOM" id="CLU_015968_0_0_12"/>
<name>E1R3R2_SEDSS</name>
<dbReference type="AlphaFoldDB" id="E1R3R2"/>
<dbReference type="OrthoDB" id="338505at2"/>
<gene>
    <name evidence="1" type="ordered locus">Spirs_2930</name>
</gene>
<dbReference type="GO" id="GO:0008168">
    <property type="term" value="F:methyltransferase activity"/>
    <property type="evidence" value="ECO:0007669"/>
    <property type="project" value="UniProtKB-KW"/>
</dbReference>
<dbReference type="CDD" id="cd02440">
    <property type="entry name" value="AdoMet_MTases"/>
    <property type="match status" value="1"/>
</dbReference>
<evidence type="ECO:0000313" key="1">
    <source>
        <dbReference type="EMBL" id="ADK82033.1"/>
    </source>
</evidence>
<dbReference type="Pfam" id="PF13489">
    <property type="entry name" value="Methyltransf_23"/>
    <property type="match status" value="1"/>
</dbReference>
<reference evidence="1 2" key="1">
    <citation type="journal article" date="2010" name="Stand. Genomic Sci.">
        <title>Complete genome sequence of Spirochaeta smaragdinae type strain (SEBR 4228).</title>
        <authorList>
            <person name="Mavromatis K."/>
            <person name="Yasawong M."/>
            <person name="Chertkov O."/>
            <person name="Lapidus A."/>
            <person name="Lucas S."/>
            <person name="Nolan M."/>
            <person name="Del Rio T.G."/>
            <person name="Tice H."/>
            <person name="Cheng J.F."/>
            <person name="Pitluck S."/>
            <person name="Liolios K."/>
            <person name="Ivanova N."/>
            <person name="Tapia R."/>
            <person name="Han C."/>
            <person name="Bruce D."/>
            <person name="Goodwin L."/>
            <person name="Pati A."/>
            <person name="Chen A."/>
            <person name="Palaniappan K."/>
            <person name="Land M."/>
            <person name="Hauser L."/>
            <person name="Chang Y.J."/>
            <person name="Jeffries C.D."/>
            <person name="Detter J.C."/>
            <person name="Rohde M."/>
            <person name="Brambilla E."/>
            <person name="Spring S."/>
            <person name="Goker M."/>
            <person name="Sikorski J."/>
            <person name="Woyke T."/>
            <person name="Bristow J."/>
            <person name="Eisen J.A."/>
            <person name="Markowitz V."/>
            <person name="Hugenholtz P."/>
            <person name="Klenk H.P."/>
            <person name="Kyrpides N.C."/>
        </authorList>
    </citation>
    <scope>NUCLEOTIDE SEQUENCE [LARGE SCALE GENOMIC DNA]</scope>
    <source>
        <strain evidence="2">DSM 11293 / JCM 15392 / SEBR 4228</strain>
    </source>
</reference>
<sequence length="618" mass="68568">MGDNRRESPPVVCVPRFCRGSGTGHIVRSLRLARRARDEGRRVLIAVDEGQLVNARKLAFLHGVDPSLLFSLEDFPRHPMLCGEESPAPLIVADLRASSAKEVAFLDSLGYLVGIDEGGDFRQKFSYLIDLLPKRKQGGKANIGILPSVGEAETKRSSDLPSVLISFGGEDPENLTPLIVRLLIDGAYLQASQIQVIRRSVGEPFALPAGVKQIDPVPDPLPLFRSSDLLISSFGLTAWEAVSCGTAVLLLNPSRYHQLLSKQSGFSSLGWVSGRKGRDRLEIRLRHLFPERPLTRLEISRLHVPNPGDGWNCDRDVESLILSMRPEGGVVCPLCGRRLNSVESSVVHRSEERSVRRCASCGAMALFDPFPPENRYGEDYFFSEYRSQYGRDYLEDFDHIKALSVQRLEHIAAVIGKTSGRRLLDIGCAYGPFLAAARDAGFFCEGIEITPGAVSYVKERLDIPVYAGAVDDILFDGPLAATAAHYDVITLWYVVEHLPNLFQVIEGIQRLLRPGGVFAFSTPSFRGMSARRKPDAFFAASPSDHLSIMAPEQVSSWLSRHGFRVDRLVSTGIHSERFPFPFSAFPESLLHSLAARLRLGDTFELYATKQERYHDRPE</sequence>
<evidence type="ECO:0000313" key="2">
    <source>
        <dbReference type="Proteomes" id="UP000002318"/>
    </source>
</evidence>
<keyword evidence="1" id="KW-0808">Transferase</keyword>